<evidence type="ECO:0000313" key="3">
    <source>
        <dbReference type="EMBL" id="BBF94878.1"/>
    </source>
</evidence>
<dbReference type="OrthoDB" id="8480887at2"/>
<dbReference type="AlphaFoldDB" id="A0A348G5P5"/>
<gene>
    <name evidence="3" type="ORF">BLTE_35630</name>
</gene>
<feature type="transmembrane region" description="Helical" evidence="1">
    <location>
        <begin position="34"/>
        <end position="54"/>
    </location>
</feature>
<dbReference type="KEGG" id="blag:BLTE_35630"/>
<sequence>MTYPDPASPPPFERGPRAAPSTVDRFFGGPPVWVVLRLLMLSLVVGVILSVIGLDPLNIIQSLGDFVRWVVKRFEDFFHLGFEAVERIIRYVLLGAAVVVPIWLLVRLFKVSER</sequence>
<dbReference type="Pfam" id="PF20061">
    <property type="entry name" value="DUF6460"/>
    <property type="match status" value="1"/>
</dbReference>
<evidence type="ECO:0000313" key="4">
    <source>
        <dbReference type="Proteomes" id="UP000266934"/>
    </source>
</evidence>
<feature type="transmembrane region" description="Helical" evidence="1">
    <location>
        <begin position="88"/>
        <end position="109"/>
    </location>
</feature>
<evidence type="ECO:0000259" key="2">
    <source>
        <dbReference type="Pfam" id="PF20061"/>
    </source>
</evidence>
<protein>
    <recommendedName>
        <fullName evidence="2">DUF6460 domain-containing protein</fullName>
    </recommendedName>
</protein>
<dbReference type="Proteomes" id="UP000266934">
    <property type="component" value="Chromosome"/>
</dbReference>
<organism evidence="3 4">
    <name type="scientific">Blastochloris tepida</name>
    <dbReference type="NCBI Taxonomy" id="2233851"/>
    <lineage>
        <taxon>Bacteria</taxon>
        <taxon>Pseudomonadati</taxon>
        <taxon>Pseudomonadota</taxon>
        <taxon>Alphaproteobacteria</taxon>
        <taxon>Hyphomicrobiales</taxon>
        <taxon>Blastochloridaceae</taxon>
        <taxon>Blastochloris</taxon>
    </lineage>
</organism>
<keyword evidence="1" id="KW-1133">Transmembrane helix</keyword>
<reference evidence="3 4" key="1">
    <citation type="submission" date="2018-08" db="EMBL/GenBank/DDBJ databases">
        <title>Complete genome sequencing of Blastochloris tepida GI.</title>
        <authorList>
            <person name="Tsukatani Y."/>
            <person name="Mori H."/>
        </authorList>
    </citation>
    <scope>NUCLEOTIDE SEQUENCE [LARGE SCALE GENOMIC DNA]</scope>
    <source>
        <strain evidence="3 4">GI</strain>
    </source>
</reference>
<accession>A0A348G5P5</accession>
<feature type="domain" description="DUF6460" evidence="2">
    <location>
        <begin position="78"/>
        <end position="111"/>
    </location>
</feature>
<dbReference type="InterPro" id="IPR045594">
    <property type="entry name" value="DUF6460"/>
</dbReference>
<evidence type="ECO:0000256" key="1">
    <source>
        <dbReference type="SAM" id="Phobius"/>
    </source>
</evidence>
<dbReference type="EMBL" id="AP018907">
    <property type="protein sequence ID" value="BBF94878.1"/>
    <property type="molecule type" value="Genomic_DNA"/>
</dbReference>
<name>A0A348G5P5_9HYPH</name>
<proteinExistence type="predicted"/>
<keyword evidence="4" id="KW-1185">Reference proteome</keyword>
<keyword evidence="1" id="KW-0472">Membrane</keyword>
<keyword evidence="1" id="KW-0812">Transmembrane</keyword>
<dbReference type="RefSeq" id="WP_126401922.1">
    <property type="nucleotide sequence ID" value="NZ_AP018907.1"/>
</dbReference>